<accession>A0A1Y2BKS9</accession>
<evidence type="ECO:0000259" key="7">
    <source>
        <dbReference type="Pfam" id="PF22725"/>
    </source>
</evidence>
<evidence type="ECO:0000256" key="4">
    <source>
        <dbReference type="ARBA" id="ARBA00042988"/>
    </source>
</evidence>
<dbReference type="EC" id="1.1.1.179" evidence="3"/>
<dbReference type="InParanoid" id="A0A1Y2BKS9"/>
<protein>
    <recommendedName>
        <fullName evidence="3">D-xylose 1-dehydrogenase (NADP(+), D-xylono-1,5-lactone-forming)</fullName>
        <ecNumber evidence="3">1.1.1.179</ecNumber>
    </recommendedName>
    <alternativeName>
        <fullName evidence="4">D-xylose-NADP dehydrogenase</fullName>
    </alternativeName>
</protein>
<evidence type="ECO:0000259" key="6">
    <source>
        <dbReference type="Pfam" id="PF01408"/>
    </source>
</evidence>
<name>A0A1Y2BKS9_9TREE</name>
<organism evidence="8 9">
    <name type="scientific">Naematelia encephala</name>
    <dbReference type="NCBI Taxonomy" id="71784"/>
    <lineage>
        <taxon>Eukaryota</taxon>
        <taxon>Fungi</taxon>
        <taxon>Dikarya</taxon>
        <taxon>Basidiomycota</taxon>
        <taxon>Agaricomycotina</taxon>
        <taxon>Tremellomycetes</taxon>
        <taxon>Tremellales</taxon>
        <taxon>Naemateliaceae</taxon>
        <taxon>Naematelia</taxon>
    </lineage>
</organism>
<dbReference type="EMBL" id="MCFC01000001">
    <property type="protein sequence ID" value="ORY35372.1"/>
    <property type="molecule type" value="Genomic_DNA"/>
</dbReference>
<evidence type="ECO:0000313" key="9">
    <source>
        <dbReference type="Proteomes" id="UP000193986"/>
    </source>
</evidence>
<dbReference type="SUPFAM" id="SSF51735">
    <property type="entry name" value="NAD(P)-binding Rossmann-fold domains"/>
    <property type="match status" value="1"/>
</dbReference>
<dbReference type="OrthoDB" id="2129491at2759"/>
<dbReference type="Pfam" id="PF22725">
    <property type="entry name" value="GFO_IDH_MocA_C3"/>
    <property type="match status" value="1"/>
</dbReference>
<dbReference type="GO" id="GO:0047837">
    <property type="term" value="F:D-xylose 1-dehydrogenase (NADP+) activity"/>
    <property type="evidence" value="ECO:0007669"/>
    <property type="project" value="UniProtKB-EC"/>
</dbReference>
<dbReference type="PROSITE" id="PS51257">
    <property type="entry name" value="PROKAR_LIPOPROTEIN"/>
    <property type="match status" value="1"/>
</dbReference>
<sequence length="384" mass="42420">MSSKPFVAQWGILGCGWISSEFVKDVSRPMSTRNVSDVSHAIAAAGSRSLSKAQAFLNEYCPNGAAAQQDGLVEFKPKPYGSYKEVVEDPNVNIVYVGTMNICHYDDAKLALEAGKHCLLEKPAALNAAEWRSLVALASEKKVFLMEAVWTRFNPVLLAVQKAIHVDNAIGDVHCVYSDHSMALVGKEPDTHRCLSAELAGGPLLDVGPYPMVWSLMILFRHPKNNMTPPEKVGSTMMKYRTGVDLATSFTMTFPKLNAIAYCTTNLLSDTPKTSHTRIVGSKGEITVQGYTSRPQKYIIHTYPEQGEGEGKSEPKDILVDMSFDGFGLYWEADAVARCLKDGLLECPEMTQKETEMTMSIFDEIRKEGGYEFLPGLERIKLDD</sequence>
<gene>
    <name evidence="8" type="ORF">BCR39DRAFT_509126</name>
</gene>
<comment type="similarity">
    <text evidence="1">Belongs to the Gfo/Idh/MocA family.</text>
</comment>
<comment type="catalytic activity">
    <reaction evidence="5">
        <text>D-xylose + NADP(+) = D-xylono-1,5-lactone + NADPH + H(+)</text>
        <dbReference type="Rhea" id="RHEA:22000"/>
        <dbReference type="ChEBI" id="CHEBI:15378"/>
        <dbReference type="ChEBI" id="CHEBI:15867"/>
        <dbReference type="ChEBI" id="CHEBI:53455"/>
        <dbReference type="ChEBI" id="CHEBI:57783"/>
        <dbReference type="ChEBI" id="CHEBI:58349"/>
        <dbReference type="EC" id="1.1.1.179"/>
    </reaction>
</comment>
<dbReference type="Gene3D" id="3.40.50.720">
    <property type="entry name" value="NAD(P)-binding Rossmann-like Domain"/>
    <property type="match status" value="1"/>
</dbReference>
<dbReference type="PANTHER" id="PTHR22604:SF105">
    <property type="entry name" value="TRANS-1,2-DIHYDROBENZENE-1,2-DIOL DEHYDROGENASE"/>
    <property type="match status" value="1"/>
</dbReference>
<dbReference type="Gene3D" id="3.30.360.10">
    <property type="entry name" value="Dihydrodipicolinate Reductase, domain 2"/>
    <property type="match status" value="1"/>
</dbReference>
<dbReference type="InterPro" id="IPR055170">
    <property type="entry name" value="GFO_IDH_MocA-like_dom"/>
</dbReference>
<dbReference type="InterPro" id="IPR036291">
    <property type="entry name" value="NAD(P)-bd_dom_sf"/>
</dbReference>
<dbReference type="AlphaFoldDB" id="A0A1Y2BKS9"/>
<keyword evidence="9" id="KW-1185">Reference proteome</keyword>
<dbReference type="Pfam" id="PF01408">
    <property type="entry name" value="GFO_IDH_MocA"/>
    <property type="match status" value="1"/>
</dbReference>
<feature type="domain" description="Gfo/Idh/MocA-like oxidoreductase N-terminal" evidence="6">
    <location>
        <begin position="10"/>
        <end position="146"/>
    </location>
</feature>
<keyword evidence="2" id="KW-0560">Oxidoreductase</keyword>
<dbReference type="STRING" id="71784.A0A1Y2BKS9"/>
<evidence type="ECO:0000256" key="3">
    <source>
        <dbReference type="ARBA" id="ARBA00038984"/>
    </source>
</evidence>
<dbReference type="InterPro" id="IPR000683">
    <property type="entry name" value="Gfo/Idh/MocA-like_OxRdtase_N"/>
</dbReference>
<reference evidence="8 9" key="1">
    <citation type="submission" date="2016-07" db="EMBL/GenBank/DDBJ databases">
        <title>Pervasive Adenine N6-methylation of Active Genes in Fungi.</title>
        <authorList>
            <consortium name="DOE Joint Genome Institute"/>
            <person name="Mondo S.J."/>
            <person name="Dannebaum R.O."/>
            <person name="Kuo R.C."/>
            <person name="Labutti K."/>
            <person name="Haridas S."/>
            <person name="Kuo A."/>
            <person name="Salamov A."/>
            <person name="Ahrendt S.R."/>
            <person name="Lipzen A."/>
            <person name="Sullivan W."/>
            <person name="Andreopoulos W.B."/>
            <person name="Clum A."/>
            <person name="Lindquist E."/>
            <person name="Daum C."/>
            <person name="Ramamoorthy G.K."/>
            <person name="Gryganskyi A."/>
            <person name="Culley D."/>
            <person name="Magnuson J.K."/>
            <person name="James T.Y."/>
            <person name="O'Malley M.A."/>
            <person name="Stajich J.E."/>
            <person name="Spatafora J.W."/>
            <person name="Visel A."/>
            <person name="Grigoriev I.V."/>
        </authorList>
    </citation>
    <scope>NUCLEOTIDE SEQUENCE [LARGE SCALE GENOMIC DNA]</scope>
    <source>
        <strain evidence="8 9">68-887.2</strain>
    </source>
</reference>
<comment type="caution">
    <text evidence="8">The sequence shown here is derived from an EMBL/GenBank/DDBJ whole genome shotgun (WGS) entry which is preliminary data.</text>
</comment>
<dbReference type="InterPro" id="IPR050984">
    <property type="entry name" value="Gfo/Idh/MocA_domain"/>
</dbReference>
<dbReference type="GO" id="GO:0000166">
    <property type="term" value="F:nucleotide binding"/>
    <property type="evidence" value="ECO:0007669"/>
    <property type="project" value="InterPro"/>
</dbReference>
<evidence type="ECO:0000256" key="1">
    <source>
        <dbReference type="ARBA" id="ARBA00010928"/>
    </source>
</evidence>
<dbReference type="Proteomes" id="UP000193986">
    <property type="component" value="Unassembled WGS sequence"/>
</dbReference>
<dbReference type="FunCoup" id="A0A1Y2BKS9">
    <property type="interactions" value="2"/>
</dbReference>
<evidence type="ECO:0000256" key="5">
    <source>
        <dbReference type="ARBA" id="ARBA00049233"/>
    </source>
</evidence>
<dbReference type="SUPFAM" id="SSF55347">
    <property type="entry name" value="Glyceraldehyde-3-phosphate dehydrogenase-like, C-terminal domain"/>
    <property type="match status" value="1"/>
</dbReference>
<proteinExistence type="inferred from homology"/>
<evidence type="ECO:0000256" key="2">
    <source>
        <dbReference type="ARBA" id="ARBA00023002"/>
    </source>
</evidence>
<feature type="domain" description="GFO/IDH/MocA-like oxidoreductase" evidence="7">
    <location>
        <begin position="166"/>
        <end position="286"/>
    </location>
</feature>
<evidence type="ECO:0000313" key="8">
    <source>
        <dbReference type="EMBL" id="ORY35372.1"/>
    </source>
</evidence>
<dbReference type="PANTHER" id="PTHR22604">
    <property type="entry name" value="OXIDOREDUCTASES"/>
    <property type="match status" value="1"/>
</dbReference>